<organism evidence="8 9">
    <name type="scientific">Candidatus Kaiserbacteria bacterium RIFCSPHIGHO2_01_FULL_56_24</name>
    <dbReference type="NCBI Taxonomy" id="1798487"/>
    <lineage>
        <taxon>Bacteria</taxon>
        <taxon>Candidatus Kaiseribacteriota</taxon>
    </lineage>
</organism>
<comment type="similarity">
    <text evidence="1">Belongs to the HicA mRNA interferase family.</text>
</comment>
<sequence>MPKLPGLSGAELIKIPERKGYVRMRTKGSHVRLYPPDFSPNAKKVTVPLHKRLKTGTLLNIMKDAGLTAADLS</sequence>
<accession>A0A1F6DEG4</accession>
<evidence type="ECO:0008006" key="10">
    <source>
        <dbReference type="Google" id="ProtNLM"/>
    </source>
</evidence>
<evidence type="ECO:0000256" key="3">
    <source>
        <dbReference type="ARBA" id="ARBA00022722"/>
    </source>
</evidence>
<keyword evidence="3" id="KW-0540">Nuclease</keyword>
<evidence type="ECO:0000313" key="8">
    <source>
        <dbReference type="EMBL" id="OGG59707.1"/>
    </source>
</evidence>
<keyword evidence="4" id="KW-0255">Endonuclease</keyword>
<keyword evidence="6" id="KW-0694">RNA-binding</keyword>
<keyword evidence="2" id="KW-1277">Toxin-antitoxin system</keyword>
<dbReference type="GO" id="GO:0004519">
    <property type="term" value="F:endonuclease activity"/>
    <property type="evidence" value="ECO:0007669"/>
    <property type="project" value="UniProtKB-KW"/>
</dbReference>
<keyword evidence="7" id="KW-0346">Stress response</keyword>
<dbReference type="InterPro" id="IPR012933">
    <property type="entry name" value="HicA_mRNA_interferase"/>
</dbReference>
<gene>
    <name evidence="8" type="ORF">A2765_03910</name>
</gene>
<evidence type="ECO:0000256" key="1">
    <source>
        <dbReference type="ARBA" id="ARBA00006620"/>
    </source>
</evidence>
<dbReference type="SUPFAM" id="SSF54786">
    <property type="entry name" value="YcfA/nrd intein domain"/>
    <property type="match status" value="1"/>
</dbReference>
<dbReference type="EMBL" id="MFLA01000016">
    <property type="protein sequence ID" value="OGG59707.1"/>
    <property type="molecule type" value="Genomic_DNA"/>
</dbReference>
<evidence type="ECO:0000256" key="7">
    <source>
        <dbReference type="ARBA" id="ARBA00023016"/>
    </source>
</evidence>
<dbReference type="GO" id="GO:0016787">
    <property type="term" value="F:hydrolase activity"/>
    <property type="evidence" value="ECO:0007669"/>
    <property type="project" value="UniProtKB-KW"/>
</dbReference>
<dbReference type="GO" id="GO:0003729">
    <property type="term" value="F:mRNA binding"/>
    <property type="evidence" value="ECO:0007669"/>
    <property type="project" value="InterPro"/>
</dbReference>
<dbReference type="Gene3D" id="3.30.920.30">
    <property type="entry name" value="Hypothetical protein"/>
    <property type="match status" value="1"/>
</dbReference>
<evidence type="ECO:0000256" key="6">
    <source>
        <dbReference type="ARBA" id="ARBA00022884"/>
    </source>
</evidence>
<name>A0A1F6DEG4_9BACT</name>
<comment type="caution">
    <text evidence="8">The sequence shown here is derived from an EMBL/GenBank/DDBJ whole genome shotgun (WGS) entry which is preliminary data.</text>
</comment>
<evidence type="ECO:0000256" key="2">
    <source>
        <dbReference type="ARBA" id="ARBA00022649"/>
    </source>
</evidence>
<evidence type="ECO:0000313" key="9">
    <source>
        <dbReference type="Proteomes" id="UP000176377"/>
    </source>
</evidence>
<dbReference type="Pfam" id="PF07927">
    <property type="entry name" value="HicA_toxin"/>
    <property type="match status" value="1"/>
</dbReference>
<dbReference type="AlphaFoldDB" id="A0A1F6DEG4"/>
<evidence type="ECO:0000256" key="4">
    <source>
        <dbReference type="ARBA" id="ARBA00022759"/>
    </source>
</evidence>
<proteinExistence type="inferred from homology"/>
<keyword evidence="5" id="KW-0378">Hydrolase</keyword>
<reference evidence="8 9" key="1">
    <citation type="journal article" date="2016" name="Nat. Commun.">
        <title>Thousands of microbial genomes shed light on interconnected biogeochemical processes in an aquifer system.</title>
        <authorList>
            <person name="Anantharaman K."/>
            <person name="Brown C.T."/>
            <person name="Hug L.A."/>
            <person name="Sharon I."/>
            <person name="Castelle C.J."/>
            <person name="Probst A.J."/>
            <person name="Thomas B.C."/>
            <person name="Singh A."/>
            <person name="Wilkins M.J."/>
            <person name="Karaoz U."/>
            <person name="Brodie E.L."/>
            <person name="Williams K.H."/>
            <person name="Hubbard S.S."/>
            <person name="Banfield J.F."/>
        </authorList>
    </citation>
    <scope>NUCLEOTIDE SEQUENCE [LARGE SCALE GENOMIC DNA]</scope>
</reference>
<evidence type="ECO:0000256" key="5">
    <source>
        <dbReference type="ARBA" id="ARBA00022801"/>
    </source>
</evidence>
<protein>
    <recommendedName>
        <fullName evidence="10">Addiction module toxin, HicA family</fullName>
    </recommendedName>
</protein>
<dbReference type="InterPro" id="IPR038570">
    <property type="entry name" value="HicA_sf"/>
</dbReference>
<dbReference type="Proteomes" id="UP000176377">
    <property type="component" value="Unassembled WGS sequence"/>
</dbReference>